<reference evidence="12 13" key="1">
    <citation type="submission" date="2018-07" db="EMBL/GenBank/DDBJ databases">
        <title>Genomic Encyclopedia of Type Strains, Phase III (KMG-III): the genomes of soil and plant-associated and newly described type strains.</title>
        <authorList>
            <person name="Whitman W."/>
        </authorList>
    </citation>
    <scope>NUCLEOTIDE SEQUENCE [LARGE SCALE GENOMIC DNA]</scope>
    <source>
        <strain evidence="12 13">CECT 8488</strain>
    </source>
</reference>
<dbReference type="FunFam" id="3.40.50.2300:FF:000018">
    <property type="entry name" value="DNA-binding transcriptional regulator NtrC"/>
    <property type="match status" value="1"/>
</dbReference>
<keyword evidence="8" id="KW-0804">Transcription</keyword>
<dbReference type="InterPro" id="IPR025943">
    <property type="entry name" value="Sigma_54_int_dom_ATP-bd_2"/>
</dbReference>
<dbReference type="Gene3D" id="3.40.50.300">
    <property type="entry name" value="P-loop containing nucleotide triphosphate hydrolases"/>
    <property type="match status" value="1"/>
</dbReference>
<dbReference type="PROSITE" id="PS50110">
    <property type="entry name" value="RESPONSE_REGULATORY"/>
    <property type="match status" value="1"/>
</dbReference>
<feature type="domain" description="Response regulatory" evidence="11">
    <location>
        <begin position="6"/>
        <end position="120"/>
    </location>
</feature>
<dbReference type="Gene3D" id="1.10.8.60">
    <property type="match status" value="1"/>
</dbReference>
<dbReference type="PROSITE" id="PS50045">
    <property type="entry name" value="SIGMA54_INTERACT_4"/>
    <property type="match status" value="1"/>
</dbReference>
<dbReference type="GO" id="GO:0005524">
    <property type="term" value="F:ATP binding"/>
    <property type="evidence" value="ECO:0007669"/>
    <property type="project" value="UniProtKB-KW"/>
</dbReference>
<evidence type="ECO:0000313" key="13">
    <source>
        <dbReference type="Proteomes" id="UP000256845"/>
    </source>
</evidence>
<evidence type="ECO:0000256" key="2">
    <source>
        <dbReference type="ARBA" id="ARBA00022741"/>
    </source>
</evidence>
<dbReference type="PANTHER" id="PTHR32071">
    <property type="entry name" value="TRANSCRIPTIONAL REGULATORY PROTEIN"/>
    <property type="match status" value="1"/>
</dbReference>
<dbReference type="Gene3D" id="1.10.10.60">
    <property type="entry name" value="Homeodomain-like"/>
    <property type="match status" value="1"/>
</dbReference>
<dbReference type="SUPFAM" id="SSF46689">
    <property type="entry name" value="Homeodomain-like"/>
    <property type="match status" value="1"/>
</dbReference>
<sequence>MENMGHVLFVDDEAAMRESVAQYLGLAGYSVTDLGPGDDILSRIATDFDGILVTDVKMPGLNGLDLMRQALAIDPDLPVIVITGHGDVAMAVEAMRDGAYDFVEKPFPPDRIANGVRRACEKRRLTLELRRLQGTSASAEQEISRRLVGTSAAIQALREEILYLADSDSSVLIQGETGSGKEVVARCLHDLGHRATGNFVALNSAALPENLIEAEMFGNEAGAFTGAGNLRVGRIEHASGGSLFLDEVESMPLSLQSKLLRALEDRAIERLGSNKRIPVDIRLMAASKANLVEESERGRFRADLYYRLNVAELTLPPLRDRAEDIPLLFEHFLDRFRNGETDRGTLPLSLSENRVLVDYDWPGNVRELKNIAERFCLARRRDPSVQLATLLTRQTHSNVEEAGDLASRMRRHEKRLIGESLLRHQGNILSVMEELSLPRRTLNEKMQKLGLKREDFL</sequence>
<evidence type="ECO:0000256" key="8">
    <source>
        <dbReference type="ARBA" id="ARBA00023163"/>
    </source>
</evidence>
<proteinExistence type="predicted"/>
<dbReference type="SMART" id="SM00382">
    <property type="entry name" value="AAA"/>
    <property type="match status" value="1"/>
</dbReference>
<name>A0A3D9HSK0_9PROT</name>
<keyword evidence="13" id="KW-1185">Reference proteome</keyword>
<feature type="domain" description="Sigma-54 factor interaction" evidence="10">
    <location>
        <begin position="147"/>
        <end position="377"/>
    </location>
</feature>
<dbReference type="PROSITE" id="PS00675">
    <property type="entry name" value="SIGMA54_INTERACT_1"/>
    <property type="match status" value="1"/>
</dbReference>
<dbReference type="PANTHER" id="PTHR32071:SF57">
    <property type="entry name" value="C4-DICARBOXYLATE TRANSPORT TRANSCRIPTIONAL REGULATORY PROTEIN DCTD"/>
    <property type="match status" value="1"/>
</dbReference>
<dbReference type="InterPro" id="IPR001789">
    <property type="entry name" value="Sig_transdc_resp-reg_receiver"/>
</dbReference>
<dbReference type="InterPro" id="IPR025662">
    <property type="entry name" value="Sigma_54_int_dom_ATP-bd_1"/>
</dbReference>
<gene>
    <name evidence="12" type="ORF">DFP90_102341</name>
</gene>
<dbReference type="GO" id="GO:0006355">
    <property type="term" value="P:regulation of DNA-templated transcription"/>
    <property type="evidence" value="ECO:0007669"/>
    <property type="project" value="InterPro"/>
</dbReference>
<dbReference type="PROSITE" id="PS00688">
    <property type="entry name" value="SIGMA54_INTERACT_3"/>
    <property type="match status" value="1"/>
</dbReference>
<keyword evidence="1 9" id="KW-0597">Phosphoprotein</keyword>
<dbReference type="Pfam" id="PF00072">
    <property type="entry name" value="Response_reg"/>
    <property type="match status" value="1"/>
</dbReference>
<feature type="modified residue" description="4-aspartylphosphate" evidence="9">
    <location>
        <position position="55"/>
    </location>
</feature>
<evidence type="ECO:0000259" key="11">
    <source>
        <dbReference type="PROSITE" id="PS50110"/>
    </source>
</evidence>
<evidence type="ECO:0000256" key="6">
    <source>
        <dbReference type="ARBA" id="ARBA00023125"/>
    </source>
</evidence>
<dbReference type="EMBL" id="QRDW01000002">
    <property type="protein sequence ID" value="RED52321.1"/>
    <property type="molecule type" value="Genomic_DNA"/>
</dbReference>
<keyword evidence="5" id="KW-0805">Transcription regulation</keyword>
<evidence type="ECO:0000256" key="4">
    <source>
        <dbReference type="ARBA" id="ARBA00023012"/>
    </source>
</evidence>
<dbReference type="InterPro" id="IPR002078">
    <property type="entry name" value="Sigma_54_int"/>
</dbReference>
<dbReference type="RefSeq" id="WP_218044612.1">
    <property type="nucleotide sequence ID" value="NZ_QRDW01000002.1"/>
</dbReference>
<dbReference type="GO" id="GO:0043565">
    <property type="term" value="F:sequence-specific DNA binding"/>
    <property type="evidence" value="ECO:0007669"/>
    <property type="project" value="InterPro"/>
</dbReference>
<evidence type="ECO:0000259" key="10">
    <source>
        <dbReference type="PROSITE" id="PS50045"/>
    </source>
</evidence>
<protein>
    <submittedName>
        <fullName evidence="12">Two-component system C4-dicarboxylate transport response regulator DctD</fullName>
    </submittedName>
</protein>
<dbReference type="Gene3D" id="3.40.50.2300">
    <property type="match status" value="1"/>
</dbReference>
<dbReference type="FunFam" id="3.40.50.300:FF:000006">
    <property type="entry name" value="DNA-binding transcriptional regulator NtrC"/>
    <property type="match status" value="1"/>
</dbReference>
<comment type="caution">
    <text evidence="12">The sequence shown here is derived from an EMBL/GenBank/DDBJ whole genome shotgun (WGS) entry which is preliminary data.</text>
</comment>
<keyword evidence="3" id="KW-0067">ATP-binding</keyword>
<evidence type="ECO:0000256" key="5">
    <source>
        <dbReference type="ARBA" id="ARBA00023015"/>
    </source>
</evidence>
<dbReference type="Pfam" id="PF02954">
    <property type="entry name" value="HTH_8"/>
    <property type="match status" value="1"/>
</dbReference>
<evidence type="ECO:0000256" key="7">
    <source>
        <dbReference type="ARBA" id="ARBA00023159"/>
    </source>
</evidence>
<dbReference type="PROSITE" id="PS00676">
    <property type="entry name" value="SIGMA54_INTERACT_2"/>
    <property type="match status" value="1"/>
</dbReference>
<accession>A0A3D9HSK0</accession>
<keyword evidence="7" id="KW-0010">Activator</keyword>
<dbReference type="Proteomes" id="UP000256845">
    <property type="component" value="Unassembled WGS sequence"/>
</dbReference>
<dbReference type="Pfam" id="PF25601">
    <property type="entry name" value="AAA_lid_14"/>
    <property type="match status" value="1"/>
</dbReference>
<dbReference type="InterPro" id="IPR009057">
    <property type="entry name" value="Homeodomain-like_sf"/>
</dbReference>
<dbReference type="Pfam" id="PF00158">
    <property type="entry name" value="Sigma54_activat"/>
    <property type="match status" value="1"/>
</dbReference>
<keyword evidence="2" id="KW-0547">Nucleotide-binding</keyword>
<dbReference type="InterPro" id="IPR011006">
    <property type="entry name" value="CheY-like_superfamily"/>
</dbReference>
<keyword evidence="6" id="KW-0238">DNA-binding</keyword>
<organism evidence="12 13">
    <name type="scientific">Aestuariispira insulae</name>
    <dbReference type="NCBI Taxonomy" id="1461337"/>
    <lineage>
        <taxon>Bacteria</taxon>
        <taxon>Pseudomonadati</taxon>
        <taxon>Pseudomonadota</taxon>
        <taxon>Alphaproteobacteria</taxon>
        <taxon>Rhodospirillales</taxon>
        <taxon>Kiloniellaceae</taxon>
        <taxon>Aestuariispira</taxon>
    </lineage>
</organism>
<keyword evidence="4" id="KW-0902">Two-component regulatory system</keyword>
<dbReference type="InterPro" id="IPR027417">
    <property type="entry name" value="P-loop_NTPase"/>
</dbReference>
<dbReference type="SUPFAM" id="SSF52540">
    <property type="entry name" value="P-loop containing nucleoside triphosphate hydrolases"/>
    <property type="match status" value="1"/>
</dbReference>
<dbReference type="InterPro" id="IPR058031">
    <property type="entry name" value="AAA_lid_NorR"/>
</dbReference>
<evidence type="ECO:0000313" key="12">
    <source>
        <dbReference type="EMBL" id="RED52321.1"/>
    </source>
</evidence>
<dbReference type="CDD" id="cd00009">
    <property type="entry name" value="AAA"/>
    <property type="match status" value="1"/>
</dbReference>
<dbReference type="InterPro" id="IPR003593">
    <property type="entry name" value="AAA+_ATPase"/>
</dbReference>
<evidence type="ECO:0000256" key="3">
    <source>
        <dbReference type="ARBA" id="ARBA00022840"/>
    </source>
</evidence>
<dbReference type="InterPro" id="IPR002197">
    <property type="entry name" value="HTH_Fis"/>
</dbReference>
<dbReference type="InterPro" id="IPR025944">
    <property type="entry name" value="Sigma_54_int_dom_CS"/>
</dbReference>
<dbReference type="SUPFAM" id="SSF52172">
    <property type="entry name" value="CheY-like"/>
    <property type="match status" value="1"/>
</dbReference>
<dbReference type="GO" id="GO:0000160">
    <property type="term" value="P:phosphorelay signal transduction system"/>
    <property type="evidence" value="ECO:0007669"/>
    <property type="project" value="UniProtKB-KW"/>
</dbReference>
<evidence type="ECO:0000256" key="1">
    <source>
        <dbReference type="ARBA" id="ARBA00022553"/>
    </source>
</evidence>
<dbReference type="SMART" id="SM00448">
    <property type="entry name" value="REC"/>
    <property type="match status" value="1"/>
</dbReference>
<evidence type="ECO:0000256" key="9">
    <source>
        <dbReference type="PROSITE-ProRule" id="PRU00169"/>
    </source>
</evidence>
<dbReference type="AlphaFoldDB" id="A0A3D9HSK0"/>